<feature type="compositionally biased region" description="Basic and acidic residues" evidence="1">
    <location>
        <begin position="18"/>
        <end position="41"/>
    </location>
</feature>
<dbReference type="CDD" id="cd00084">
    <property type="entry name" value="HMG-box_SF"/>
    <property type="match status" value="1"/>
</dbReference>
<accession>A0ABP0RB29</accession>
<comment type="caution">
    <text evidence="2">The sequence shown here is derived from an EMBL/GenBank/DDBJ whole genome shotgun (WGS) entry which is preliminary data.</text>
</comment>
<gene>
    <name evidence="2" type="ORF">SCF082_LOCUS45432</name>
</gene>
<name>A0ABP0RB29_9DINO</name>
<feature type="region of interest" description="Disordered" evidence="1">
    <location>
        <begin position="1048"/>
        <end position="1131"/>
    </location>
</feature>
<protein>
    <submittedName>
        <fullName evidence="2">PARP-type domain-containing protein</fullName>
    </submittedName>
</protein>
<evidence type="ECO:0000313" key="3">
    <source>
        <dbReference type="Proteomes" id="UP001642464"/>
    </source>
</evidence>
<dbReference type="EMBL" id="CAXAMM010041017">
    <property type="protein sequence ID" value="CAK9096805.1"/>
    <property type="molecule type" value="Genomic_DNA"/>
</dbReference>
<feature type="compositionally biased region" description="Low complexity" evidence="1">
    <location>
        <begin position="1053"/>
        <end position="1065"/>
    </location>
</feature>
<keyword evidence="3" id="KW-1185">Reference proteome</keyword>
<sequence>MPLGRLFLDADSDGDAEEKEHEKDSSDPHVIKRRLQTEKARSALASSRAARKASKDCGGGSSASSAGVFAVSGISDASPAAKFLQKKFLTGRLHHSYALSQGYETITDPNQNRGNQRDRARCAWSLLCAIAHALEAIFAVPPANPPVKFVINTAVPDDTKGPSKGDRSLVFTVMNVAQNCVVCYDAPSDSQHDWHCLSVPCPISVLKAPNREHIHAAYASHLIAGGSGVGQKWKALGITDTVTNAITNAKWAVQVMCGDALEANSAAFAIERKLLAGKRISSAEAWVQVAKFPEEMSNWRKRAEWLVRGFDSRSKATVTALQDLVQFLNGNTADSQGRLVHWCLLPASNGGQVCCESEGDAWNRLISCLTAFLAKGFAVPLLYRMKHYCQASSYMRVATNLHGILPRILQEMKSITMSSASSNSKLSEVVDVLLAESKVGQQPSQGLSNEDFQALLGEMLNENADYAAQNGVRRKMVLAEVSKETFSQSSIIIDMLVQPLERATNFFLKRTKLLYDMQYLSRANPRYEEQGRESKEKFLQVIQGDLGKELLRSYIGVLSNSLKEATAMGLQGTQEQLNLIFQMICVSLTDLQRRLVQEFMQPPYTLLALADADFPSFVSGWQQLQQRHKKCKQCVDVEFTAALLNAYRTRMSSELTPEQAPEVEEVQALLRAICTWCPLTSDAEVAAVQRTHGAAHETPEEREARLGHAVSQKVRKIAGWNAYCKQRLEGSAFNTKEYSERVKLIGQEWKNMSPEEKEPFAVEASHQNELRQELAETPLSVGAPGMPSRATQLEAQVGRNGCKHFAARRLLLNLAQYEQHSTWQLPTCSGALKASQIDMRIGDTEVSERLDETMHKAVTGTSLESEIPEEILGNLEVHDSPCPHFVCQLDHNYSRMEQMVKDLSWKLEEHKIHPGCLLVFSSSHCRDVSHPRIIGVSAKKPKFHMFLKVVLEHDRVLLTRSHDAEPEFESSHELFLMLLRLSESTPDTECNVEVAVWDCNAFLVSQGQGPTCLLQSSPDSLRCQFIVSSVKRTKKNMRKFPCPLALTKASRGSAKQPKSQKSPSKCKVGKVKPATPEEISSQDLDNSSESSESSESESCKGEVQEEGDAFPEVEKEEEVIIPMSSTVEKEA</sequence>
<feature type="compositionally biased region" description="Acidic residues" evidence="1">
    <location>
        <begin position="1104"/>
        <end position="1119"/>
    </location>
</feature>
<evidence type="ECO:0000313" key="2">
    <source>
        <dbReference type="EMBL" id="CAK9096805.1"/>
    </source>
</evidence>
<organism evidence="2 3">
    <name type="scientific">Durusdinium trenchii</name>
    <dbReference type="NCBI Taxonomy" id="1381693"/>
    <lineage>
        <taxon>Eukaryota</taxon>
        <taxon>Sar</taxon>
        <taxon>Alveolata</taxon>
        <taxon>Dinophyceae</taxon>
        <taxon>Suessiales</taxon>
        <taxon>Symbiodiniaceae</taxon>
        <taxon>Durusdinium</taxon>
    </lineage>
</organism>
<proteinExistence type="predicted"/>
<dbReference type="SUPFAM" id="SSF47095">
    <property type="entry name" value="HMG-box"/>
    <property type="match status" value="1"/>
</dbReference>
<dbReference type="InterPro" id="IPR036910">
    <property type="entry name" value="HMG_box_dom_sf"/>
</dbReference>
<evidence type="ECO:0000256" key="1">
    <source>
        <dbReference type="SAM" id="MobiDB-lite"/>
    </source>
</evidence>
<dbReference type="Proteomes" id="UP001642464">
    <property type="component" value="Unassembled WGS sequence"/>
</dbReference>
<feature type="region of interest" description="Disordered" evidence="1">
    <location>
        <begin position="1"/>
        <end position="63"/>
    </location>
</feature>
<reference evidence="2 3" key="1">
    <citation type="submission" date="2024-02" db="EMBL/GenBank/DDBJ databases">
        <authorList>
            <person name="Chen Y."/>
            <person name="Shah S."/>
            <person name="Dougan E. K."/>
            <person name="Thang M."/>
            <person name="Chan C."/>
        </authorList>
    </citation>
    <scope>NUCLEOTIDE SEQUENCE [LARGE SCALE GENOMIC DNA]</scope>
</reference>
<dbReference type="Gene3D" id="1.10.30.10">
    <property type="entry name" value="High mobility group box domain"/>
    <property type="match status" value="1"/>
</dbReference>